<dbReference type="Proteomes" id="UP001054821">
    <property type="component" value="Chromosome 3"/>
</dbReference>
<keyword evidence="2" id="KW-1185">Reference proteome</keyword>
<gene>
    <name evidence="1" type="ORF">L3X38_020131</name>
</gene>
<evidence type="ECO:0000313" key="2">
    <source>
        <dbReference type="Proteomes" id="UP001054821"/>
    </source>
</evidence>
<dbReference type="AlphaFoldDB" id="A0AAD4WEG5"/>
<name>A0AAD4WEG5_PRUDU</name>
<accession>A0AAD4WEG5</accession>
<evidence type="ECO:0000313" key="1">
    <source>
        <dbReference type="EMBL" id="KAI5340857.1"/>
    </source>
</evidence>
<protein>
    <submittedName>
        <fullName evidence="1">Uncharacterized protein</fullName>
    </submittedName>
</protein>
<dbReference type="EMBL" id="JAJFAZ020000003">
    <property type="protein sequence ID" value="KAI5340857.1"/>
    <property type="molecule type" value="Genomic_DNA"/>
</dbReference>
<sequence length="83" mass="9583">MAGVQDQLEIKKAFLRNGLKRRRMVQGLLKIYNYACRCSTTFIGERKETDERTEAEQVPLCYIITFSLQIVGITSFFGKEGWS</sequence>
<comment type="caution">
    <text evidence="1">The sequence shown here is derived from an EMBL/GenBank/DDBJ whole genome shotgun (WGS) entry which is preliminary data.</text>
</comment>
<proteinExistence type="predicted"/>
<reference evidence="1 2" key="1">
    <citation type="journal article" date="2022" name="G3 (Bethesda)">
        <title>Whole-genome sequence and methylome profiling of the almond [Prunus dulcis (Mill.) D.A. Webb] cultivar 'Nonpareil'.</title>
        <authorList>
            <person name="D'Amico-Willman K.M."/>
            <person name="Ouma W.Z."/>
            <person name="Meulia T."/>
            <person name="Sideli G.M."/>
            <person name="Gradziel T.M."/>
            <person name="Fresnedo-Ramirez J."/>
        </authorList>
    </citation>
    <scope>NUCLEOTIDE SEQUENCE [LARGE SCALE GENOMIC DNA]</scope>
    <source>
        <strain evidence="1">Clone GOH B32 T37-40</strain>
    </source>
</reference>
<organism evidence="1 2">
    <name type="scientific">Prunus dulcis</name>
    <name type="common">Almond</name>
    <name type="synonym">Amygdalus dulcis</name>
    <dbReference type="NCBI Taxonomy" id="3755"/>
    <lineage>
        <taxon>Eukaryota</taxon>
        <taxon>Viridiplantae</taxon>
        <taxon>Streptophyta</taxon>
        <taxon>Embryophyta</taxon>
        <taxon>Tracheophyta</taxon>
        <taxon>Spermatophyta</taxon>
        <taxon>Magnoliopsida</taxon>
        <taxon>eudicotyledons</taxon>
        <taxon>Gunneridae</taxon>
        <taxon>Pentapetalae</taxon>
        <taxon>rosids</taxon>
        <taxon>fabids</taxon>
        <taxon>Rosales</taxon>
        <taxon>Rosaceae</taxon>
        <taxon>Amygdaloideae</taxon>
        <taxon>Amygdaleae</taxon>
        <taxon>Prunus</taxon>
    </lineage>
</organism>